<accession>A0A0S3PZN8</accession>
<dbReference type="Pfam" id="PF13561">
    <property type="entry name" value="adh_short_C2"/>
    <property type="match status" value="1"/>
</dbReference>
<dbReference type="InterPro" id="IPR036291">
    <property type="entry name" value="NAD(P)-bd_dom_sf"/>
</dbReference>
<organism evidence="3 4">
    <name type="scientific">Variibacter gotjawalensis</name>
    <dbReference type="NCBI Taxonomy" id="1333996"/>
    <lineage>
        <taxon>Bacteria</taxon>
        <taxon>Pseudomonadati</taxon>
        <taxon>Pseudomonadota</taxon>
        <taxon>Alphaproteobacteria</taxon>
        <taxon>Hyphomicrobiales</taxon>
        <taxon>Nitrobacteraceae</taxon>
        <taxon>Variibacter</taxon>
    </lineage>
</organism>
<gene>
    <name evidence="3" type="primary">fabG_13</name>
    <name evidence="3" type="ORF">GJW-30_1_03971</name>
</gene>
<dbReference type="PANTHER" id="PTHR42760:SF133">
    <property type="entry name" value="3-OXOACYL-[ACYL-CARRIER-PROTEIN] REDUCTASE"/>
    <property type="match status" value="1"/>
</dbReference>
<keyword evidence="4" id="KW-1185">Reference proteome</keyword>
<proteinExistence type="inferred from homology"/>
<dbReference type="EMBL" id="AP014946">
    <property type="protein sequence ID" value="BAT61414.1"/>
    <property type="molecule type" value="Genomic_DNA"/>
</dbReference>
<dbReference type="SUPFAM" id="SSF51735">
    <property type="entry name" value="NAD(P)-binding Rossmann-fold domains"/>
    <property type="match status" value="1"/>
</dbReference>
<evidence type="ECO:0000313" key="4">
    <source>
        <dbReference type="Proteomes" id="UP000236884"/>
    </source>
</evidence>
<dbReference type="RefSeq" id="WP_197703744.1">
    <property type="nucleotide sequence ID" value="NZ_AP014946.1"/>
</dbReference>
<sequence length="240" mass="25203">MTTKTFDLSGMRIFITGAAGGIGSATAAICTAQGAEVILADVVGIEQTKAKNAKAAAIYQLDTSDRAAVEKLAREIGPIDALVDTAAICPFDDWMAPGWDEALDRVLRVNIKGPINLTRAFLPGMMERKKGRVVLCGSIAGHMGGVRSGPHYAFTKGGLHSFMRWLSRKAAEHNVLVNAVAPGPVDTGMTSGQGYDPSGFPLRRMAGPEEIASCIAYLCSPSASYATGAIFDINGGTVFH</sequence>
<protein>
    <submittedName>
        <fullName evidence="3">3-oxoacyl-[acyl-carrier-protein] reductase FabG</fullName>
        <ecNumber evidence="3">1.1.1.100</ecNumber>
    </submittedName>
</protein>
<dbReference type="AlphaFoldDB" id="A0A0S3PZN8"/>
<dbReference type="GO" id="GO:0004316">
    <property type="term" value="F:3-oxoacyl-[acyl-carrier-protein] reductase (NADPH) activity"/>
    <property type="evidence" value="ECO:0007669"/>
    <property type="project" value="UniProtKB-EC"/>
</dbReference>
<dbReference type="PANTHER" id="PTHR42760">
    <property type="entry name" value="SHORT-CHAIN DEHYDROGENASES/REDUCTASES FAMILY MEMBER"/>
    <property type="match status" value="1"/>
</dbReference>
<comment type="similarity">
    <text evidence="1">Belongs to the short-chain dehydrogenases/reductases (SDR) family.</text>
</comment>
<evidence type="ECO:0000313" key="3">
    <source>
        <dbReference type="EMBL" id="BAT61414.1"/>
    </source>
</evidence>
<dbReference type="CDD" id="cd05233">
    <property type="entry name" value="SDR_c"/>
    <property type="match status" value="1"/>
</dbReference>
<keyword evidence="2 3" id="KW-0560">Oxidoreductase</keyword>
<name>A0A0S3PZN8_9BRAD</name>
<dbReference type="FunFam" id="3.40.50.720:FF:000084">
    <property type="entry name" value="Short-chain dehydrogenase reductase"/>
    <property type="match status" value="1"/>
</dbReference>
<dbReference type="KEGG" id="vgo:GJW-30_1_03971"/>
<dbReference type="Gene3D" id="3.40.50.720">
    <property type="entry name" value="NAD(P)-binding Rossmann-like Domain"/>
    <property type="match status" value="1"/>
</dbReference>
<dbReference type="PRINTS" id="PR00081">
    <property type="entry name" value="GDHRDH"/>
</dbReference>
<dbReference type="InterPro" id="IPR002347">
    <property type="entry name" value="SDR_fam"/>
</dbReference>
<evidence type="ECO:0000256" key="2">
    <source>
        <dbReference type="ARBA" id="ARBA00023002"/>
    </source>
</evidence>
<reference evidence="3 4" key="1">
    <citation type="submission" date="2015-08" db="EMBL/GenBank/DDBJ databases">
        <title>Investigation of the bacterial diversity of lava forest soil.</title>
        <authorList>
            <person name="Lee J.S."/>
        </authorList>
    </citation>
    <scope>NUCLEOTIDE SEQUENCE [LARGE SCALE GENOMIC DNA]</scope>
    <source>
        <strain evidence="3 4">GJW-30</strain>
    </source>
</reference>
<dbReference type="Proteomes" id="UP000236884">
    <property type="component" value="Chromosome"/>
</dbReference>
<dbReference type="EC" id="1.1.1.100" evidence="3"/>
<evidence type="ECO:0000256" key="1">
    <source>
        <dbReference type="ARBA" id="ARBA00006484"/>
    </source>
</evidence>